<dbReference type="Proteomes" id="UP000037460">
    <property type="component" value="Unassembled WGS sequence"/>
</dbReference>
<dbReference type="AlphaFoldDB" id="A0A0M0J5I8"/>
<evidence type="ECO:0000256" key="9">
    <source>
        <dbReference type="ARBA" id="ARBA00023328"/>
    </source>
</evidence>
<comment type="subcellular location">
    <subcellularLocation>
        <location evidence="10">Chromosome</location>
        <location evidence="10">Centromere</location>
        <location evidence="10">Kinetochore</location>
    </subcellularLocation>
    <subcellularLocation>
        <location evidence="10">Nucleus</location>
    </subcellularLocation>
</comment>
<dbReference type="GO" id="GO:0051301">
    <property type="term" value="P:cell division"/>
    <property type="evidence" value="ECO:0007669"/>
    <property type="project" value="UniProtKB-UniRule"/>
</dbReference>
<protein>
    <recommendedName>
        <fullName evidence="10">Kinetochore protein NDC80</fullName>
    </recommendedName>
</protein>
<dbReference type="OrthoDB" id="7459479at2759"/>
<dbReference type="InterPro" id="IPR005550">
    <property type="entry name" value="Kinetochore_Ndc80"/>
</dbReference>
<evidence type="ECO:0000256" key="5">
    <source>
        <dbReference type="ARBA" id="ARBA00022838"/>
    </source>
</evidence>
<dbReference type="InterPro" id="IPR038273">
    <property type="entry name" value="Ndc80_sf"/>
</dbReference>
<comment type="subunit">
    <text evidence="10">Component of the NDC80 complex.</text>
</comment>
<keyword evidence="6 11" id="KW-0175">Coiled coil</keyword>
<keyword evidence="9 10" id="KW-0137">Centromere</keyword>
<feature type="coiled-coil region" evidence="11">
    <location>
        <begin position="330"/>
        <end position="478"/>
    </location>
</feature>
<keyword evidence="15" id="KW-1185">Reference proteome</keyword>
<dbReference type="InterPro" id="IPR040967">
    <property type="entry name" value="DUF5595"/>
</dbReference>
<comment type="caution">
    <text evidence="14">The sequence shown here is derived from an EMBL/GenBank/DDBJ whole genome shotgun (WGS) entry which is preliminary data.</text>
</comment>
<evidence type="ECO:0000256" key="3">
    <source>
        <dbReference type="ARBA" id="ARBA00022618"/>
    </source>
</evidence>
<feature type="domain" description="Kinetochore protein Ndc80 CH" evidence="12">
    <location>
        <begin position="2"/>
        <end position="65"/>
    </location>
</feature>
<dbReference type="PANTHER" id="PTHR10643:SF2">
    <property type="entry name" value="KINETOCHORE PROTEIN NDC80 HOMOLOG"/>
    <property type="match status" value="1"/>
</dbReference>
<keyword evidence="4 10" id="KW-0498">Mitosis</keyword>
<evidence type="ECO:0000256" key="6">
    <source>
        <dbReference type="ARBA" id="ARBA00023054"/>
    </source>
</evidence>
<reference evidence="15" key="1">
    <citation type="journal article" date="2015" name="PLoS Genet.">
        <title>Genome Sequence and Transcriptome Analyses of Chrysochromulina tobin: Metabolic Tools for Enhanced Algal Fitness in the Prominent Order Prymnesiales (Haptophyceae).</title>
        <authorList>
            <person name="Hovde B.T."/>
            <person name="Deodato C.R."/>
            <person name="Hunsperger H.M."/>
            <person name="Ryken S.A."/>
            <person name="Yost W."/>
            <person name="Jha R.K."/>
            <person name="Patterson J."/>
            <person name="Monnat R.J. Jr."/>
            <person name="Barlow S.B."/>
            <person name="Starkenburg S.R."/>
            <person name="Cattolico R.A."/>
        </authorList>
    </citation>
    <scope>NUCLEOTIDE SEQUENCE</scope>
    <source>
        <strain evidence="15">CCMP291</strain>
    </source>
</reference>
<sequence>MREFVFMVTFLLKRVFGPSFEVPTPLDDELPRIFKELGYPFQLPKHALRNNIVPHDWPKLLGALTGASQEAGDDFDAEVDEDAANFKMYLDYLARGYKLFLEGVDDMSPLDEQMRLTFDAKNASIEQDVRNLTAEHARLHAEAESLQPEKSVLVAAQTKQAELAADYAKHSGHAHKLQEAIDKYERELSDVQQETARHAATLQQTRTEVNVLREKVAAQDLTPADVENMERERAALEAELSGLSATKEALARQVREEAREEQRRLERLEEKVNKLNAGSVRLGLAPPTAARAHGRTYELSLRRELLETRPDSLLSIDPSAVVAPAVREARAAIGRELHALQDELIEAEALQARREEEAVTFVEQLEVLKATLEREGHQREIASAEHAAEMSKRKAETESLEERIAAERGRAGQTVDASKAQLAAAEKELADFEAEASRAKKLMVEQVGDALDMVMDHKEFVERQLAMLREHIDECDQALRPLLANDAIDLA</sequence>
<evidence type="ECO:0000256" key="7">
    <source>
        <dbReference type="ARBA" id="ARBA00023242"/>
    </source>
</evidence>
<evidence type="ECO:0000256" key="11">
    <source>
        <dbReference type="SAM" id="Coils"/>
    </source>
</evidence>
<dbReference type="GO" id="GO:0031262">
    <property type="term" value="C:Ndc80 complex"/>
    <property type="evidence" value="ECO:0007669"/>
    <property type="project" value="UniProtKB-UniRule"/>
</dbReference>
<dbReference type="GO" id="GO:0005634">
    <property type="term" value="C:nucleus"/>
    <property type="evidence" value="ECO:0007669"/>
    <property type="project" value="UniProtKB-SubCell"/>
</dbReference>
<organism evidence="14 15">
    <name type="scientific">Chrysochromulina tobinii</name>
    <dbReference type="NCBI Taxonomy" id="1460289"/>
    <lineage>
        <taxon>Eukaryota</taxon>
        <taxon>Haptista</taxon>
        <taxon>Haptophyta</taxon>
        <taxon>Prymnesiophyceae</taxon>
        <taxon>Prymnesiales</taxon>
        <taxon>Chrysochromulinaceae</taxon>
        <taxon>Chrysochromulina</taxon>
    </lineage>
</organism>
<dbReference type="EMBL" id="JWZX01003337">
    <property type="protein sequence ID" value="KOO21755.1"/>
    <property type="molecule type" value="Genomic_DNA"/>
</dbReference>
<keyword evidence="5 10" id="KW-0995">Kinetochore</keyword>
<evidence type="ECO:0000256" key="1">
    <source>
        <dbReference type="ARBA" id="ARBA00007050"/>
    </source>
</evidence>
<feature type="domain" description="DUF5595" evidence="13">
    <location>
        <begin position="78"/>
        <end position="148"/>
    </location>
</feature>
<keyword evidence="7 10" id="KW-0539">Nucleus</keyword>
<evidence type="ECO:0000259" key="12">
    <source>
        <dbReference type="Pfam" id="PF03801"/>
    </source>
</evidence>
<keyword evidence="8 10" id="KW-0131">Cell cycle</keyword>
<comment type="similarity">
    <text evidence="1 10">Belongs to the NDC80/HEC1 family.</text>
</comment>
<dbReference type="InterPro" id="IPR055260">
    <property type="entry name" value="Ndc80_CH"/>
</dbReference>
<keyword evidence="3 10" id="KW-0132">Cell division</keyword>
<proteinExistence type="inferred from homology"/>
<evidence type="ECO:0000313" key="14">
    <source>
        <dbReference type="EMBL" id="KOO21755.1"/>
    </source>
</evidence>
<feature type="coiled-coil region" evidence="11">
    <location>
        <begin position="167"/>
        <end position="201"/>
    </location>
</feature>
<keyword evidence="2 10" id="KW-0158">Chromosome</keyword>
<accession>A0A0M0J5I8</accession>
<dbReference type="Pfam" id="PF18077">
    <property type="entry name" value="DUF5595"/>
    <property type="match status" value="1"/>
</dbReference>
<dbReference type="Pfam" id="PF03801">
    <property type="entry name" value="Ndc80_HEC"/>
    <property type="match status" value="1"/>
</dbReference>
<evidence type="ECO:0000256" key="8">
    <source>
        <dbReference type="ARBA" id="ARBA00023306"/>
    </source>
</evidence>
<dbReference type="GO" id="GO:0051315">
    <property type="term" value="P:attachment of mitotic spindle microtubules to kinetochore"/>
    <property type="evidence" value="ECO:0007669"/>
    <property type="project" value="UniProtKB-UniRule"/>
</dbReference>
<evidence type="ECO:0000256" key="10">
    <source>
        <dbReference type="RuleBase" id="RU368072"/>
    </source>
</evidence>
<evidence type="ECO:0000259" key="13">
    <source>
        <dbReference type="Pfam" id="PF18077"/>
    </source>
</evidence>
<evidence type="ECO:0000313" key="15">
    <source>
        <dbReference type="Proteomes" id="UP000037460"/>
    </source>
</evidence>
<evidence type="ECO:0000256" key="2">
    <source>
        <dbReference type="ARBA" id="ARBA00022454"/>
    </source>
</evidence>
<gene>
    <name evidence="14" type="ORF">Ctob_007244</name>
</gene>
<dbReference type="Gene3D" id="1.10.418.30">
    <property type="entry name" value="Ncd80 complex, Ncd80 subunit"/>
    <property type="match status" value="1"/>
</dbReference>
<feature type="coiled-coil region" evidence="11">
    <location>
        <begin position="226"/>
        <end position="278"/>
    </location>
</feature>
<dbReference type="PANTHER" id="PTHR10643">
    <property type="entry name" value="KINETOCHORE PROTEIN NDC80"/>
    <property type="match status" value="1"/>
</dbReference>
<evidence type="ECO:0000256" key="4">
    <source>
        <dbReference type="ARBA" id="ARBA00022776"/>
    </source>
</evidence>
<name>A0A0M0J5I8_9EUKA</name>
<comment type="function">
    <text evidence="10">Acts as a component of the essential kinetochore-associated NDC80 complex, which is required for chromosome segregation and spindle checkpoint activity.</text>
</comment>